<dbReference type="Gene3D" id="3.30.160.20">
    <property type="match status" value="1"/>
</dbReference>
<feature type="domain" description="DRBM" evidence="3">
    <location>
        <begin position="213"/>
        <end position="283"/>
    </location>
</feature>
<dbReference type="GO" id="GO:0003725">
    <property type="term" value="F:double-stranded RNA binding"/>
    <property type="evidence" value="ECO:0007669"/>
    <property type="project" value="InterPro"/>
</dbReference>
<dbReference type="GO" id="GO:0006364">
    <property type="term" value="P:rRNA processing"/>
    <property type="evidence" value="ECO:0007669"/>
    <property type="project" value="InterPro"/>
</dbReference>
<dbReference type="Pfam" id="PF00035">
    <property type="entry name" value="dsrm"/>
    <property type="match status" value="1"/>
</dbReference>
<dbReference type="InterPro" id="IPR044449">
    <property type="entry name" value="Rnt1/Pac1_DSRM_fungi"/>
</dbReference>
<evidence type="ECO:0000256" key="2">
    <source>
        <dbReference type="PROSITE-ProRule" id="PRU00266"/>
    </source>
</evidence>
<dbReference type="SMART" id="SM00358">
    <property type="entry name" value="DSRM"/>
    <property type="match status" value="1"/>
</dbReference>
<reference evidence="4" key="1">
    <citation type="journal article" date="2014" name="Genome Announc.">
        <title>Genome sequence of the yeast Cyberlindnera fabianii (Hansenula fabianii).</title>
        <authorList>
            <person name="Freel K.C."/>
            <person name="Sarilar V."/>
            <person name="Neuveglise C."/>
            <person name="Devillers H."/>
            <person name="Friedrich A."/>
            <person name="Schacherer J."/>
        </authorList>
    </citation>
    <scope>NUCLEOTIDE SEQUENCE</scope>
    <source>
        <strain evidence="4">YJS4271</strain>
    </source>
</reference>
<gene>
    <name evidence="4" type="ORF">CYFA0S_11e01420g</name>
</gene>
<dbReference type="AlphaFoldDB" id="A0A061B8H6"/>
<dbReference type="GO" id="GO:0004525">
    <property type="term" value="F:ribonuclease III activity"/>
    <property type="evidence" value="ECO:0007669"/>
    <property type="project" value="InterPro"/>
</dbReference>
<dbReference type="PROSITE" id="PS50137">
    <property type="entry name" value="DS_RBD"/>
    <property type="match status" value="1"/>
</dbReference>
<dbReference type="InterPro" id="IPR036389">
    <property type="entry name" value="RNase_III_sf"/>
</dbReference>
<evidence type="ECO:0000256" key="1">
    <source>
        <dbReference type="ARBA" id="ARBA00022884"/>
    </source>
</evidence>
<proteinExistence type="predicted"/>
<evidence type="ECO:0000313" key="4">
    <source>
        <dbReference type="EMBL" id="CDR43203.1"/>
    </source>
</evidence>
<dbReference type="CDD" id="cd19876">
    <property type="entry name" value="DSRM_RNT1p-like"/>
    <property type="match status" value="1"/>
</dbReference>
<organism evidence="4">
    <name type="scientific">Cyberlindnera fabianii</name>
    <name type="common">Yeast</name>
    <name type="synonym">Hansenula fabianii</name>
    <dbReference type="NCBI Taxonomy" id="36022"/>
    <lineage>
        <taxon>Eukaryota</taxon>
        <taxon>Fungi</taxon>
        <taxon>Dikarya</taxon>
        <taxon>Ascomycota</taxon>
        <taxon>Saccharomycotina</taxon>
        <taxon>Saccharomycetes</taxon>
        <taxon>Phaffomycetales</taxon>
        <taxon>Phaffomycetaceae</taxon>
        <taxon>Cyberlindnera</taxon>
    </lineage>
</organism>
<dbReference type="EMBL" id="LK052896">
    <property type="protein sequence ID" value="CDR43203.1"/>
    <property type="molecule type" value="Genomic_DNA"/>
</dbReference>
<dbReference type="InterPro" id="IPR014720">
    <property type="entry name" value="dsRBD_dom"/>
</dbReference>
<dbReference type="PhylomeDB" id="A0A061B8H6"/>
<protein>
    <submittedName>
        <fullName evidence="4">CYFA0S11e01420g1_1</fullName>
    </submittedName>
</protein>
<dbReference type="SUPFAM" id="SSF54768">
    <property type="entry name" value="dsRNA-binding domain-like"/>
    <property type="match status" value="1"/>
</dbReference>
<evidence type="ECO:0000259" key="3">
    <source>
        <dbReference type="PROSITE" id="PS50137"/>
    </source>
</evidence>
<keyword evidence="1 2" id="KW-0694">RNA-binding</keyword>
<accession>A0A061B8H6</accession>
<dbReference type="VEuPathDB" id="FungiDB:BON22_2871"/>
<dbReference type="SUPFAM" id="SSF69065">
    <property type="entry name" value="RNase III domain-like"/>
    <property type="match status" value="1"/>
</dbReference>
<name>A0A061B8H6_CYBFA</name>
<sequence length="309" mass="35181">MSSTDLHRNTIPILPSRRAFPHLPPLNDPYLFRTVFKRSSRSKGLTQIDTNAYLVFRGERFLEFAVSECLVEELYKRDLFDPTTLNFMHRLMSSTERLVKWTMKYGLDEDVVRDEAEVKEEFDTVMYVDLLKAYIGGLLAEGTHTESDLRNWVSGLVNYSFDSDFKLVEERIMRSFDMDLQEVRNSDHSTPSTISSVSGCVSTSSPNDESAKFSKDILYKILNPLRHIIQYKLLESKVPPHTQVPYFKIACVIDDKIVAIGEGPSKAKAGNMAANSFLTKVELNGEEDSTTVEATLKRFFMSNPPDYAS</sequence>
<dbReference type="OrthoDB" id="2392202at2759"/>
<dbReference type="Gene3D" id="1.10.1520.10">
    <property type="entry name" value="Ribonuclease III domain"/>
    <property type="match status" value="1"/>
</dbReference>